<comment type="caution">
    <text evidence="2">The sequence shown here is derived from an EMBL/GenBank/DDBJ whole genome shotgun (WGS) entry which is preliminary data.</text>
</comment>
<dbReference type="Gene3D" id="3.40.50.300">
    <property type="entry name" value="P-loop containing nucleotide triphosphate hydrolases"/>
    <property type="match status" value="1"/>
</dbReference>
<gene>
    <name evidence="2" type="ORF">HNR73_001479</name>
</gene>
<dbReference type="InterPro" id="IPR027417">
    <property type="entry name" value="P-loop_NTPase"/>
</dbReference>
<dbReference type="Pfam" id="PF02492">
    <property type="entry name" value="cobW"/>
    <property type="match status" value="1"/>
</dbReference>
<evidence type="ECO:0000313" key="3">
    <source>
        <dbReference type="Proteomes" id="UP000548476"/>
    </source>
</evidence>
<proteinExistence type="predicted"/>
<dbReference type="InterPro" id="IPR003495">
    <property type="entry name" value="CobW/HypB/UreG_nucleotide-bd"/>
</dbReference>
<feature type="domain" description="CobW C-terminal" evidence="1">
    <location>
        <begin position="264"/>
        <end position="380"/>
    </location>
</feature>
<dbReference type="Proteomes" id="UP000548476">
    <property type="component" value="Unassembled WGS sequence"/>
</dbReference>
<name>A0A841FLZ5_9ACTN</name>
<organism evidence="2 3">
    <name type="scientific">Phytomonospora endophytica</name>
    <dbReference type="NCBI Taxonomy" id="714109"/>
    <lineage>
        <taxon>Bacteria</taxon>
        <taxon>Bacillati</taxon>
        <taxon>Actinomycetota</taxon>
        <taxon>Actinomycetes</taxon>
        <taxon>Micromonosporales</taxon>
        <taxon>Micromonosporaceae</taxon>
        <taxon>Phytomonospora</taxon>
    </lineage>
</organism>
<accession>A0A841FLZ5</accession>
<protein>
    <submittedName>
        <fullName evidence="2">G3E family GTPase</fullName>
    </submittedName>
</protein>
<dbReference type="PANTHER" id="PTHR43603">
    <property type="entry name" value="COBW DOMAIN-CONTAINING PROTEIN DDB_G0274527"/>
    <property type="match status" value="1"/>
</dbReference>
<sequence>MTTTGPIAPPRRPEPAPATRTPVTVLAGLHSHATADVADRLLHTEPGLILIAHDLADLADGHVRRRVRDATGVLEEGEAALAHGCVSCAVRDDLVPLLVRLAHDHPGRPLLVELPETVEPQDLAEACAHAPAAEVLRVDSCTTVLDALSLLGDLNSVDDLAHRRRTPVEDTRGVAEVLVRQIEYADTVLLRGEASGGPYETARLGVLTRRLAPWAAHPSPPDDEGLAAAILRTGRYDPGRPPGPARALAGLTLGVHEPFEDCGVISMLFATRRPFHAGRLHARLDEIAYPALRARGHLWLATQPDTVVAFEAAGGGIAMASLGPWLDALPVSGWDAHSAGRRVAAALDWDPYYGDRGTSLAFIGEGFDVDELRLRLEGCLLTDMELSQGRDAWTAGEDPFAGCFPSAA</sequence>
<dbReference type="SUPFAM" id="SSF90002">
    <property type="entry name" value="Hypothetical protein YjiA, C-terminal domain"/>
    <property type="match status" value="1"/>
</dbReference>
<dbReference type="AlphaFoldDB" id="A0A841FLZ5"/>
<dbReference type="InterPro" id="IPR011629">
    <property type="entry name" value="CobW-like_C"/>
</dbReference>
<keyword evidence="3" id="KW-1185">Reference proteome</keyword>
<evidence type="ECO:0000259" key="1">
    <source>
        <dbReference type="SMART" id="SM00833"/>
    </source>
</evidence>
<reference evidence="2 3" key="1">
    <citation type="submission" date="2020-08" db="EMBL/GenBank/DDBJ databases">
        <title>Genomic Encyclopedia of Type Strains, Phase IV (KMG-IV): sequencing the most valuable type-strain genomes for metagenomic binning, comparative biology and taxonomic classification.</title>
        <authorList>
            <person name="Goeker M."/>
        </authorList>
    </citation>
    <scope>NUCLEOTIDE SEQUENCE [LARGE SCALE GENOMIC DNA]</scope>
    <source>
        <strain evidence="2 3">YIM 65646</strain>
    </source>
</reference>
<dbReference type="Pfam" id="PF07683">
    <property type="entry name" value="CobW_C"/>
    <property type="match status" value="1"/>
</dbReference>
<dbReference type="PANTHER" id="PTHR43603:SF1">
    <property type="entry name" value="ZINC-REGULATED GTPASE METALLOPROTEIN ACTIVATOR 1"/>
    <property type="match status" value="1"/>
</dbReference>
<dbReference type="EMBL" id="JACHGT010000003">
    <property type="protein sequence ID" value="MBB6033629.1"/>
    <property type="molecule type" value="Genomic_DNA"/>
</dbReference>
<evidence type="ECO:0000313" key="2">
    <source>
        <dbReference type="EMBL" id="MBB6033629.1"/>
    </source>
</evidence>
<dbReference type="InterPro" id="IPR051927">
    <property type="entry name" value="Zn_Chap_cDPG_Synth"/>
</dbReference>
<dbReference type="SMART" id="SM00833">
    <property type="entry name" value="CobW_C"/>
    <property type="match status" value="1"/>
</dbReference>
<dbReference type="RefSeq" id="WP_184786520.1">
    <property type="nucleotide sequence ID" value="NZ_BONT01000014.1"/>
</dbReference>